<feature type="domain" description="CheR-type methyltransferase" evidence="10">
    <location>
        <begin position="231"/>
        <end position="474"/>
    </location>
</feature>
<feature type="active site" evidence="6">
    <location>
        <position position="36"/>
    </location>
</feature>
<accession>A0A5C4S605</accession>
<dbReference type="SUPFAM" id="SSF57997">
    <property type="entry name" value="Tropomyosin"/>
    <property type="match status" value="1"/>
</dbReference>
<sequence length="998" mass="111112">MKKSLSDSPHPAKRSGKDEALPPKGKIFPVIGIGASAGGLEAIELFLKNIPASSGMAIVVVQHLDPTHKAIMVELLQRVTMLPVAEVTDRLKIKPGNVYVIPPNKDMSLLHGTLHLLDMVEPRGLRHPIDFFLRSMADDLRQHAVGVILSGMGSDGTLGLRAIKEKGGIVFVQDPATAKFDGMPRSAIDAGLADIVAPAEELPARIQAYLKQLPATHKLDSPIDNKDLTALEKVVILLRARTGHDFSLYKENTFYRRIKRRMGIHQIERIADYIRFMQENQQETQLLFKELLIGVTSFFRDPKAWEALKMKGFPALFAQRPTGGTLRVWVAGCSTGEEVYSLAILFREAIEEKRLAGSFNIQIFATDLDKDAIEKARSGVYPPNISADVSEQRLRRFFEKSETGGWRVSREIRELIVFAPHNIIMDPPFTKLDILICRNLLIYLKPELQKKLIPLFHYSLNTGGLLFLGSAETIGINGHLFEPLDLSARIFRQLHHSISPKSIDFPSAFSNTSLMLANLHETETKKSTYGMNLQLLADQYLIRNFTPAAVLTNPSGDIIYINGRTGKYLEPAAGKANWNIFAMSREGLGYELNLLFGAAIRQEGPVTKKGVVIEGNQEKQVVDLTVEQLKVPEALCDLILTVFRESCAVAASSAARKKRGEAPGNADVAVLEQELKEARDEIMAIREEMQSSQEELKSTNEEIQSANEELQSTNEELTSSKEEMQSLNEELHTVNQELQSKVSDLSQTNNDMKNLLNSTDIATLFLDEKLNIRRFTNRTTSIIKLKAGDIGRPITDIVTTLEYPELARDAREVLHSLIFSEKNIGSAAGDSWFNVRIMPYRTLENRIDGLVITFFDITASKKYEKELQVTGHRFTFLMESIPEGLIVQGADERIVMANREARRLFGISMQEMQGRTIAELPTSLLRQDGTPLPPEEFPSALALRSGKPSGEIVLGIKPHSEKTCRWVSAHAMTTVADSANGSSAETYTYFAVTEPLQT</sequence>
<dbReference type="SUPFAM" id="SSF53335">
    <property type="entry name" value="S-adenosyl-L-methionine-dependent methyltransferases"/>
    <property type="match status" value="1"/>
</dbReference>
<name>A0A5C4S605_CHLTI</name>
<dbReference type="InterPro" id="IPR000780">
    <property type="entry name" value="CheR_MeTrfase"/>
</dbReference>
<dbReference type="GO" id="GO:0032259">
    <property type="term" value="P:methylation"/>
    <property type="evidence" value="ECO:0007669"/>
    <property type="project" value="UniProtKB-KW"/>
</dbReference>
<dbReference type="EMBL" id="VDCH01000015">
    <property type="protein sequence ID" value="TNJ38658.1"/>
    <property type="molecule type" value="Genomic_DNA"/>
</dbReference>
<dbReference type="SUPFAM" id="SSF52738">
    <property type="entry name" value="Methylesterase CheB, C-terminal domain"/>
    <property type="match status" value="1"/>
</dbReference>
<dbReference type="Gene3D" id="3.40.50.180">
    <property type="entry name" value="Methylesterase CheB, C-terminal domain"/>
    <property type="match status" value="1"/>
</dbReference>
<evidence type="ECO:0000259" key="8">
    <source>
        <dbReference type="PROSITE" id="PS50112"/>
    </source>
</evidence>
<dbReference type="InterPro" id="IPR035909">
    <property type="entry name" value="CheB_C"/>
</dbReference>
<dbReference type="OrthoDB" id="9816309at2"/>
<dbReference type="PROSITE" id="PS50122">
    <property type="entry name" value="CHEB"/>
    <property type="match status" value="1"/>
</dbReference>
<dbReference type="Gene3D" id="3.40.50.150">
    <property type="entry name" value="Vaccinia Virus protein VP39"/>
    <property type="match status" value="1"/>
</dbReference>
<dbReference type="Pfam" id="PF01339">
    <property type="entry name" value="CheB_methylest"/>
    <property type="match status" value="1"/>
</dbReference>
<keyword evidence="5" id="KW-0949">S-adenosyl-L-methionine</keyword>
<dbReference type="SMART" id="SM00091">
    <property type="entry name" value="PAS"/>
    <property type="match status" value="2"/>
</dbReference>
<feature type="region of interest" description="Disordered" evidence="7">
    <location>
        <begin position="689"/>
        <end position="717"/>
    </location>
</feature>
<dbReference type="InterPro" id="IPR022641">
    <property type="entry name" value="CheR_N"/>
</dbReference>
<dbReference type="InterPro" id="IPR022642">
    <property type="entry name" value="CheR_C"/>
</dbReference>
<evidence type="ECO:0000259" key="10">
    <source>
        <dbReference type="PROSITE" id="PS50123"/>
    </source>
</evidence>
<comment type="caution">
    <text evidence="11">The sequence shown here is derived from an EMBL/GenBank/DDBJ whole genome shotgun (WGS) entry which is preliminary data.</text>
</comment>
<dbReference type="Pfam" id="PF03705">
    <property type="entry name" value="CheR_N"/>
    <property type="match status" value="1"/>
</dbReference>
<feature type="active site" evidence="6">
    <location>
        <position position="63"/>
    </location>
</feature>
<reference evidence="11 12" key="1">
    <citation type="submission" date="2019-05" db="EMBL/GenBank/DDBJ databases">
        <title>Draft Whole-Genome sequence of the green sulfur bacterium Chlorobaculum thiosulfatiphilum DSM 249.</title>
        <authorList>
            <person name="Meyer T.E."/>
            <person name="Kyndt J.A."/>
        </authorList>
    </citation>
    <scope>NUCLEOTIDE SEQUENCE [LARGE SCALE GENOMIC DNA]</scope>
    <source>
        <strain evidence="11 12">DSM 249</strain>
    </source>
</reference>
<dbReference type="RefSeq" id="WP_139457115.1">
    <property type="nucleotide sequence ID" value="NZ_VDCH01000015.1"/>
</dbReference>
<dbReference type="GO" id="GO:0006935">
    <property type="term" value="P:chemotaxis"/>
    <property type="evidence" value="ECO:0007669"/>
    <property type="project" value="UniProtKB-UniRule"/>
</dbReference>
<keyword evidence="3" id="KW-0489">Methyltransferase</keyword>
<dbReference type="PRINTS" id="PR00996">
    <property type="entry name" value="CHERMTFRASE"/>
</dbReference>
<dbReference type="AlphaFoldDB" id="A0A5C4S605"/>
<evidence type="ECO:0000256" key="6">
    <source>
        <dbReference type="PROSITE-ProRule" id="PRU00050"/>
    </source>
</evidence>
<feature type="domain" description="PAS" evidence="8">
    <location>
        <begin position="870"/>
        <end position="920"/>
    </location>
</feature>
<proteinExistence type="predicted"/>
<evidence type="ECO:0000256" key="3">
    <source>
        <dbReference type="ARBA" id="ARBA00022603"/>
    </source>
</evidence>
<dbReference type="InterPro" id="IPR035965">
    <property type="entry name" value="PAS-like_dom_sf"/>
</dbReference>
<dbReference type="PANTHER" id="PTHR24422:SF27">
    <property type="entry name" value="PROTEIN-GLUTAMATE O-METHYLTRANSFERASE"/>
    <property type="match status" value="1"/>
</dbReference>
<dbReference type="Gene3D" id="3.30.450.20">
    <property type="entry name" value="PAS domain"/>
    <property type="match status" value="2"/>
</dbReference>
<feature type="compositionally biased region" description="Polar residues" evidence="7">
    <location>
        <begin position="701"/>
        <end position="717"/>
    </location>
</feature>
<dbReference type="Pfam" id="PF13188">
    <property type="entry name" value="PAS_8"/>
    <property type="match status" value="1"/>
</dbReference>
<dbReference type="GO" id="GO:0000156">
    <property type="term" value="F:phosphorelay response regulator activity"/>
    <property type="evidence" value="ECO:0007669"/>
    <property type="project" value="InterPro"/>
</dbReference>
<feature type="compositionally biased region" description="Basic and acidic residues" evidence="7">
    <location>
        <begin position="689"/>
        <end position="700"/>
    </location>
</feature>
<keyword evidence="12" id="KW-1185">Reference proteome</keyword>
<dbReference type="PANTHER" id="PTHR24422">
    <property type="entry name" value="CHEMOTAXIS PROTEIN METHYLTRANSFERASE"/>
    <property type="match status" value="1"/>
</dbReference>
<dbReference type="Pfam" id="PF13596">
    <property type="entry name" value="PAS_10"/>
    <property type="match status" value="1"/>
</dbReference>
<evidence type="ECO:0000256" key="1">
    <source>
        <dbReference type="ARBA" id="ARBA00001541"/>
    </source>
</evidence>
<evidence type="ECO:0000256" key="5">
    <source>
        <dbReference type="ARBA" id="ARBA00022691"/>
    </source>
</evidence>
<feature type="region of interest" description="Disordered" evidence="7">
    <location>
        <begin position="1"/>
        <end position="21"/>
    </location>
</feature>
<dbReference type="InterPro" id="IPR050903">
    <property type="entry name" value="Bact_Chemotaxis_MeTrfase"/>
</dbReference>
<feature type="active site" evidence="6">
    <location>
        <position position="155"/>
    </location>
</feature>
<evidence type="ECO:0000256" key="4">
    <source>
        <dbReference type="ARBA" id="ARBA00022679"/>
    </source>
</evidence>
<dbReference type="EC" id="2.1.1.80" evidence="2"/>
<evidence type="ECO:0000256" key="2">
    <source>
        <dbReference type="ARBA" id="ARBA00012534"/>
    </source>
</evidence>
<dbReference type="GO" id="GO:0008983">
    <property type="term" value="F:protein-glutamate O-methyltransferase activity"/>
    <property type="evidence" value="ECO:0007669"/>
    <property type="project" value="UniProtKB-EC"/>
</dbReference>
<organism evidence="11 12">
    <name type="scientific">Chlorobaculum thiosulfatiphilum</name>
    <name type="common">Chlorobium limicola f.sp. thiosulfatophilum</name>
    <dbReference type="NCBI Taxonomy" id="115852"/>
    <lineage>
        <taxon>Bacteria</taxon>
        <taxon>Pseudomonadati</taxon>
        <taxon>Chlorobiota</taxon>
        <taxon>Chlorobiia</taxon>
        <taxon>Chlorobiales</taxon>
        <taxon>Chlorobiaceae</taxon>
        <taxon>Chlorobaculum</taxon>
    </lineage>
</organism>
<dbReference type="GO" id="GO:0008984">
    <property type="term" value="F:protein-glutamate methylesterase activity"/>
    <property type="evidence" value="ECO:0007669"/>
    <property type="project" value="InterPro"/>
</dbReference>
<dbReference type="SUPFAM" id="SSF55785">
    <property type="entry name" value="PYP-like sensor domain (PAS domain)"/>
    <property type="match status" value="2"/>
</dbReference>
<dbReference type="Pfam" id="PF01739">
    <property type="entry name" value="CheR"/>
    <property type="match status" value="1"/>
</dbReference>
<keyword evidence="6" id="KW-0378">Hydrolase</keyword>
<dbReference type="CDD" id="cd16434">
    <property type="entry name" value="CheB-CheR_fusion"/>
    <property type="match status" value="1"/>
</dbReference>
<dbReference type="SUPFAM" id="SSF47757">
    <property type="entry name" value="Chemotaxis receptor methyltransferase CheR, N-terminal domain"/>
    <property type="match status" value="1"/>
</dbReference>
<dbReference type="PROSITE" id="PS50112">
    <property type="entry name" value="PAS"/>
    <property type="match status" value="1"/>
</dbReference>
<evidence type="ECO:0000313" key="11">
    <source>
        <dbReference type="EMBL" id="TNJ38658.1"/>
    </source>
</evidence>
<dbReference type="CDD" id="cd00130">
    <property type="entry name" value="PAS"/>
    <property type="match status" value="1"/>
</dbReference>
<dbReference type="Proteomes" id="UP000308271">
    <property type="component" value="Unassembled WGS sequence"/>
</dbReference>
<protein>
    <recommendedName>
        <fullName evidence="2">protein-glutamate O-methyltransferase</fullName>
        <ecNumber evidence="2">2.1.1.80</ecNumber>
    </recommendedName>
</protein>
<dbReference type="GO" id="GO:0005737">
    <property type="term" value="C:cytoplasm"/>
    <property type="evidence" value="ECO:0007669"/>
    <property type="project" value="InterPro"/>
</dbReference>
<dbReference type="NCBIfam" id="TIGR00229">
    <property type="entry name" value="sensory_box"/>
    <property type="match status" value="1"/>
</dbReference>
<dbReference type="InterPro" id="IPR029063">
    <property type="entry name" value="SAM-dependent_MTases_sf"/>
</dbReference>
<dbReference type="InterPro" id="IPR036804">
    <property type="entry name" value="CheR_N_sf"/>
</dbReference>
<comment type="catalytic activity">
    <reaction evidence="1">
        <text>L-glutamyl-[protein] + S-adenosyl-L-methionine = [protein]-L-glutamate 5-O-methyl ester + S-adenosyl-L-homocysteine</text>
        <dbReference type="Rhea" id="RHEA:24452"/>
        <dbReference type="Rhea" id="RHEA-COMP:10208"/>
        <dbReference type="Rhea" id="RHEA-COMP:10311"/>
        <dbReference type="ChEBI" id="CHEBI:29973"/>
        <dbReference type="ChEBI" id="CHEBI:57856"/>
        <dbReference type="ChEBI" id="CHEBI:59789"/>
        <dbReference type="ChEBI" id="CHEBI:82795"/>
        <dbReference type="EC" id="2.1.1.80"/>
    </reaction>
</comment>
<dbReference type="InterPro" id="IPR000673">
    <property type="entry name" value="Sig_transdc_resp-reg_Me-estase"/>
</dbReference>
<dbReference type="Gene3D" id="1.20.58.130">
    <property type="match status" value="1"/>
</dbReference>
<evidence type="ECO:0000256" key="7">
    <source>
        <dbReference type="SAM" id="MobiDB-lite"/>
    </source>
</evidence>
<evidence type="ECO:0000313" key="12">
    <source>
        <dbReference type="Proteomes" id="UP000308271"/>
    </source>
</evidence>
<keyword evidence="4" id="KW-0808">Transferase</keyword>
<evidence type="ECO:0000259" key="9">
    <source>
        <dbReference type="PROSITE" id="PS50122"/>
    </source>
</evidence>
<dbReference type="InterPro" id="IPR000014">
    <property type="entry name" value="PAS"/>
</dbReference>
<dbReference type="Gene3D" id="1.10.155.10">
    <property type="entry name" value="Chemotaxis receptor methyltransferase CheR, N-terminal domain"/>
    <property type="match status" value="1"/>
</dbReference>
<gene>
    <name evidence="11" type="ORF">FGF66_07890</name>
</gene>
<dbReference type="PROSITE" id="PS50123">
    <property type="entry name" value="CHER"/>
    <property type="match status" value="1"/>
</dbReference>
<feature type="domain" description="CheB-type methylesterase" evidence="9">
    <location>
        <begin position="27"/>
        <end position="213"/>
    </location>
</feature>
<keyword evidence="6" id="KW-0145">Chemotaxis</keyword>
<dbReference type="SMART" id="SM00138">
    <property type="entry name" value="MeTrc"/>
    <property type="match status" value="1"/>
</dbReference>